<accession>A0A9N9VXH8</accession>
<keyword evidence="2" id="KW-1185">Reference proteome</keyword>
<protein>
    <submittedName>
        <fullName evidence="1">Uncharacterized protein</fullName>
    </submittedName>
</protein>
<name>A0A9N9VXH8_9HYPO</name>
<evidence type="ECO:0000313" key="2">
    <source>
        <dbReference type="Proteomes" id="UP000696573"/>
    </source>
</evidence>
<reference evidence="1" key="1">
    <citation type="submission" date="2021-10" db="EMBL/GenBank/DDBJ databases">
        <authorList>
            <person name="Piombo E."/>
        </authorList>
    </citation>
    <scope>NUCLEOTIDE SEQUENCE</scope>
</reference>
<organism evidence="1 2">
    <name type="scientific">Clonostachys rhizophaga</name>
    <dbReference type="NCBI Taxonomy" id="160324"/>
    <lineage>
        <taxon>Eukaryota</taxon>
        <taxon>Fungi</taxon>
        <taxon>Dikarya</taxon>
        <taxon>Ascomycota</taxon>
        <taxon>Pezizomycotina</taxon>
        <taxon>Sordariomycetes</taxon>
        <taxon>Hypocreomycetidae</taxon>
        <taxon>Hypocreales</taxon>
        <taxon>Bionectriaceae</taxon>
        <taxon>Clonostachys</taxon>
    </lineage>
</organism>
<gene>
    <name evidence="1" type="ORF">CRHIZ90672A_00009860</name>
</gene>
<proteinExistence type="predicted"/>
<sequence length="108" mass="11978">MDFSQRMVYSVRGLFLPLSLRALYNAFTGPLLIALSEAKGCYLSIGIPDEHHLATSVAMVDYRHHGGMLLLEKVQLLVFDPVQVRANNHRDPALFAPFGLLEPSLGVE</sequence>
<evidence type="ECO:0000313" key="1">
    <source>
        <dbReference type="EMBL" id="CAH0031389.1"/>
    </source>
</evidence>
<dbReference type="Proteomes" id="UP000696573">
    <property type="component" value="Unassembled WGS sequence"/>
</dbReference>
<dbReference type="AlphaFoldDB" id="A0A9N9VXH8"/>
<comment type="caution">
    <text evidence="1">The sequence shown here is derived from an EMBL/GenBank/DDBJ whole genome shotgun (WGS) entry which is preliminary data.</text>
</comment>
<dbReference type="EMBL" id="CABFNQ020000741">
    <property type="protein sequence ID" value="CAH0031389.1"/>
    <property type="molecule type" value="Genomic_DNA"/>
</dbReference>